<dbReference type="RefSeq" id="WP_012162880.1">
    <property type="nucleotide sequence ID" value="NC_009925.1"/>
</dbReference>
<dbReference type="AlphaFoldDB" id="B0C365"/>
<keyword evidence="3" id="KW-1185">Reference proteome</keyword>
<evidence type="ECO:0000259" key="1">
    <source>
        <dbReference type="Pfam" id="PF01609"/>
    </source>
</evidence>
<dbReference type="KEGG" id="amr:AM1_2402"/>
<dbReference type="SUPFAM" id="SSF53098">
    <property type="entry name" value="Ribonuclease H-like"/>
    <property type="match status" value="1"/>
</dbReference>
<organism evidence="2 3">
    <name type="scientific">Acaryochloris marina (strain MBIC 11017)</name>
    <dbReference type="NCBI Taxonomy" id="329726"/>
    <lineage>
        <taxon>Bacteria</taxon>
        <taxon>Bacillati</taxon>
        <taxon>Cyanobacteriota</taxon>
        <taxon>Cyanophyceae</taxon>
        <taxon>Acaryochloridales</taxon>
        <taxon>Acaryochloridaceae</taxon>
        <taxon>Acaryochloris</taxon>
    </lineage>
</organism>
<feature type="domain" description="Transposase IS4-like" evidence="1">
    <location>
        <begin position="95"/>
        <end position="297"/>
    </location>
</feature>
<dbReference type="GO" id="GO:0004803">
    <property type="term" value="F:transposase activity"/>
    <property type="evidence" value="ECO:0007669"/>
    <property type="project" value="InterPro"/>
</dbReference>
<evidence type="ECO:0000313" key="2">
    <source>
        <dbReference type="EMBL" id="ABW27412.1"/>
    </source>
</evidence>
<protein>
    <submittedName>
        <fullName evidence="2">Transposase, IS4 family, putative</fullName>
    </submittedName>
</protein>
<gene>
    <name evidence="2" type="ordered locus">AM1_2402</name>
</gene>
<dbReference type="Pfam" id="PF01609">
    <property type="entry name" value="DDE_Tnp_1"/>
    <property type="match status" value="1"/>
</dbReference>
<accession>B0C365</accession>
<name>B0C365_ACAM1</name>
<proteinExistence type="predicted"/>
<dbReference type="InterPro" id="IPR012337">
    <property type="entry name" value="RNaseH-like_sf"/>
</dbReference>
<evidence type="ECO:0000313" key="3">
    <source>
        <dbReference type="Proteomes" id="UP000000268"/>
    </source>
</evidence>
<dbReference type="EMBL" id="CP000828">
    <property type="protein sequence ID" value="ABW27412.1"/>
    <property type="molecule type" value="Genomic_DNA"/>
</dbReference>
<dbReference type="HOGENOM" id="CLU_071602_0_0_3"/>
<dbReference type="InterPro" id="IPR002559">
    <property type="entry name" value="Transposase_11"/>
</dbReference>
<dbReference type="GO" id="GO:0006313">
    <property type="term" value="P:DNA transposition"/>
    <property type="evidence" value="ECO:0007669"/>
    <property type="project" value="InterPro"/>
</dbReference>
<reference evidence="2 3" key="1">
    <citation type="journal article" date="2008" name="Proc. Natl. Acad. Sci. U.S.A.">
        <title>Niche adaptation and genome expansion in the chlorophyll d-producing cyanobacterium Acaryochloris marina.</title>
        <authorList>
            <person name="Swingley W.D."/>
            <person name="Chen M."/>
            <person name="Cheung P.C."/>
            <person name="Conrad A.L."/>
            <person name="Dejesa L.C."/>
            <person name="Hao J."/>
            <person name="Honchak B.M."/>
            <person name="Karbach L.E."/>
            <person name="Kurdoglu A."/>
            <person name="Lahiri S."/>
            <person name="Mastrian S.D."/>
            <person name="Miyashita H."/>
            <person name="Page L."/>
            <person name="Ramakrishna P."/>
            <person name="Satoh S."/>
            <person name="Sattley W.M."/>
            <person name="Shimada Y."/>
            <person name="Taylor H.L."/>
            <person name="Tomo T."/>
            <person name="Tsuchiya T."/>
            <person name="Wang Z.T."/>
            <person name="Raymond J."/>
            <person name="Mimuro M."/>
            <person name="Blankenship R.E."/>
            <person name="Touchman J.W."/>
        </authorList>
    </citation>
    <scope>NUCLEOTIDE SEQUENCE [LARGE SCALE GENOMIC DNA]</scope>
    <source>
        <strain evidence="3">MBIC 11017</strain>
    </source>
</reference>
<dbReference type="OrthoDB" id="533194at2"/>
<dbReference type="eggNOG" id="COG3385">
    <property type="taxonomic scope" value="Bacteria"/>
</dbReference>
<dbReference type="Proteomes" id="UP000000268">
    <property type="component" value="Chromosome"/>
</dbReference>
<dbReference type="STRING" id="329726.AM1_2402"/>
<dbReference type="GO" id="GO:0003677">
    <property type="term" value="F:DNA binding"/>
    <property type="evidence" value="ECO:0007669"/>
    <property type="project" value="InterPro"/>
</dbReference>
<sequence>MRQISKPSTAKCNSTLYTLFLLAEPRYVSCMRLSEILSELSHDSVNRFLLRENYTPKDLLDEVKAHIGWTVGILSVDDSVEDKPYRDLSKSAFVDYFWSGKHKRSVKGLNLITLYYTDTAGHSYPINFRIYDKQEGKTKNDYFREMVLEVKQWGITPAWVTGDSWYSSLENLKFLRNEKVGFLFGIASNRQVSVERGSLVQVKQLDIPDTGRMVYLKAFGWVKVFCQPFKDELRHYILYQPELERLQHLTRKIFKAVHDDHWKIECFHRVIKQVCNIERFYVRDEQAIRNHCFCALRAFCRLQTMCIQGLLNNCYQISRQLFVPVIRQFILDNLTISTFAEMDQCTSINA</sequence>